<feature type="domain" description="Gfo/Idh/MocA-like oxidoreductase N-terminal" evidence="1">
    <location>
        <begin position="8"/>
        <end position="137"/>
    </location>
</feature>
<protein>
    <submittedName>
        <fullName evidence="3">Gfo/Idh/MocA family oxidoreductase</fullName>
    </submittedName>
</protein>
<name>A0A3N0EZ80_SINP1</name>
<comment type="caution">
    <text evidence="3">The sequence shown here is derived from an EMBL/GenBank/DDBJ whole genome shotgun (WGS) entry which is preliminary data.</text>
</comment>
<dbReference type="Pfam" id="PF01408">
    <property type="entry name" value="GFO_IDH_MocA"/>
    <property type="match status" value="1"/>
</dbReference>
<dbReference type="EMBL" id="RJTM01000013">
    <property type="protein sequence ID" value="RNL93002.1"/>
    <property type="molecule type" value="Genomic_DNA"/>
</dbReference>
<dbReference type="Gene3D" id="3.40.50.720">
    <property type="entry name" value="NAD(P)-binding Rossmann-like Domain"/>
    <property type="match status" value="1"/>
</dbReference>
<dbReference type="SUPFAM" id="SSF51735">
    <property type="entry name" value="NAD(P)-binding Rossmann-fold domains"/>
    <property type="match status" value="1"/>
</dbReference>
<dbReference type="RefSeq" id="WP_123214534.1">
    <property type="nucleotide sequence ID" value="NZ_RJTM01000013.1"/>
</dbReference>
<dbReference type="InterPro" id="IPR051317">
    <property type="entry name" value="Gfo/Idh/MocA_oxidoreduct"/>
</dbReference>
<dbReference type="Pfam" id="PF22725">
    <property type="entry name" value="GFO_IDH_MocA_C3"/>
    <property type="match status" value="1"/>
</dbReference>
<dbReference type="Proteomes" id="UP000267469">
    <property type="component" value="Unassembled WGS sequence"/>
</dbReference>
<evidence type="ECO:0000313" key="3">
    <source>
        <dbReference type="EMBL" id="RNL93002.1"/>
    </source>
</evidence>
<dbReference type="InterPro" id="IPR000683">
    <property type="entry name" value="Gfo/Idh/MocA-like_OxRdtase_N"/>
</dbReference>
<keyword evidence="4" id="KW-1185">Reference proteome</keyword>
<dbReference type="PANTHER" id="PTHR43708">
    <property type="entry name" value="CONSERVED EXPRESSED OXIDOREDUCTASE (EUROFUNG)"/>
    <property type="match status" value="1"/>
</dbReference>
<dbReference type="InterPro" id="IPR055170">
    <property type="entry name" value="GFO_IDH_MocA-like_dom"/>
</dbReference>
<feature type="domain" description="GFO/IDH/MocA-like oxidoreductase" evidence="2">
    <location>
        <begin position="145"/>
        <end position="276"/>
    </location>
</feature>
<gene>
    <name evidence="3" type="ORF">ED312_03055</name>
</gene>
<dbReference type="OrthoDB" id="9815825at2"/>
<dbReference type="Gene3D" id="3.30.360.10">
    <property type="entry name" value="Dihydrodipicolinate Reductase, domain 2"/>
    <property type="match status" value="1"/>
</dbReference>
<organism evidence="3 4">
    <name type="scientific">Sinomicrobium pectinilyticum</name>
    <dbReference type="NCBI Taxonomy" id="1084421"/>
    <lineage>
        <taxon>Bacteria</taxon>
        <taxon>Pseudomonadati</taxon>
        <taxon>Bacteroidota</taxon>
        <taxon>Flavobacteriia</taxon>
        <taxon>Flavobacteriales</taxon>
        <taxon>Flavobacteriaceae</taxon>
        <taxon>Sinomicrobium</taxon>
    </lineage>
</organism>
<evidence type="ECO:0000259" key="2">
    <source>
        <dbReference type="Pfam" id="PF22725"/>
    </source>
</evidence>
<dbReference type="GO" id="GO:0000166">
    <property type="term" value="F:nucleotide binding"/>
    <property type="evidence" value="ECO:0007669"/>
    <property type="project" value="InterPro"/>
</dbReference>
<reference evidence="3 4" key="1">
    <citation type="submission" date="2018-10" db="EMBL/GenBank/DDBJ databases">
        <title>Sinomicrobium pectinilyticum sp. nov., a pectinase-producing bacterium isolated from alkaline and saline soil, and emended description of the genus Sinomicrobium.</title>
        <authorList>
            <person name="Cheng B."/>
            <person name="Li C."/>
            <person name="Lai Q."/>
            <person name="Du M."/>
            <person name="Shao Z."/>
            <person name="Xu P."/>
            <person name="Yang C."/>
        </authorList>
    </citation>
    <scope>NUCLEOTIDE SEQUENCE [LARGE SCALE GENOMIC DNA]</scope>
    <source>
        <strain evidence="3 4">5DNS001</strain>
    </source>
</reference>
<evidence type="ECO:0000259" key="1">
    <source>
        <dbReference type="Pfam" id="PF01408"/>
    </source>
</evidence>
<sequence length="377" mass="42405">MSTKIRLGILGGGGDSLIGVLHRVASSMYDSYQLVGGVFNPDFEQNIGFAEKIGIPTNRVYRDFDTLIEEELKLPETERMEVISILTPNFLHFPMAKKLLENGFNVICEKPMTTTYEEAKILKEILGKSKTIFAVTYTYTGYPMVRQMKEMIASGMIGTIQKIDVQYYQGWINPIIHDAEKRAVTWRLDPEKSGISCCIGDIGTHAFDMIEYVTGMEVKEILADLNYVYSDNKMDVDGTVLLRFSEFVKGLIRTSQIATGEENNFTVSIYGNKGGLKWEQENPNYLYHLTEDGPLKVLKPGHAYNSQLSLDGSKLPPGHPEGIFDSMGNIYKGVARAIRNEKYHPGEFPTINDGVRGMNFIEKVVESHKKGNVWVEV</sequence>
<dbReference type="AlphaFoldDB" id="A0A3N0EZ80"/>
<accession>A0A3N0EZ80</accession>
<proteinExistence type="predicted"/>
<dbReference type="SUPFAM" id="SSF55347">
    <property type="entry name" value="Glyceraldehyde-3-phosphate dehydrogenase-like, C-terminal domain"/>
    <property type="match status" value="1"/>
</dbReference>
<dbReference type="PANTHER" id="PTHR43708:SF3">
    <property type="entry name" value="OXIDOREDUCTASE"/>
    <property type="match status" value="1"/>
</dbReference>
<dbReference type="InterPro" id="IPR036291">
    <property type="entry name" value="NAD(P)-bd_dom_sf"/>
</dbReference>
<evidence type="ECO:0000313" key="4">
    <source>
        <dbReference type="Proteomes" id="UP000267469"/>
    </source>
</evidence>